<dbReference type="PRINTS" id="PR00081">
    <property type="entry name" value="GDHRDH"/>
</dbReference>
<evidence type="ECO:0000313" key="4">
    <source>
        <dbReference type="Proteomes" id="UP001059836"/>
    </source>
</evidence>
<keyword evidence="4" id="KW-1185">Reference proteome</keyword>
<dbReference type="SUPFAM" id="SSF51735">
    <property type="entry name" value="NAD(P)-binding Rossmann-fold domains"/>
    <property type="match status" value="1"/>
</dbReference>
<keyword evidence="2" id="KW-0560">Oxidoreductase</keyword>
<dbReference type="RefSeq" id="WP_260840031.1">
    <property type="nucleotide sequence ID" value="NZ_CP045809.1"/>
</dbReference>
<gene>
    <name evidence="3" type="ORF">GII31_15900</name>
</gene>
<name>A0ABX6IJX1_9ACTN</name>
<dbReference type="CDD" id="cd05233">
    <property type="entry name" value="SDR_c"/>
    <property type="match status" value="1"/>
</dbReference>
<comment type="similarity">
    <text evidence="1">Belongs to the short-chain dehydrogenases/reductases (SDR) family.</text>
</comment>
<dbReference type="InterPro" id="IPR036291">
    <property type="entry name" value="NAD(P)-bd_dom_sf"/>
</dbReference>
<accession>A0ABX6IJX1</accession>
<dbReference type="Pfam" id="PF00106">
    <property type="entry name" value="adh_short"/>
    <property type="match status" value="1"/>
</dbReference>
<protein>
    <submittedName>
        <fullName evidence="3">SDR family oxidoreductase</fullName>
    </submittedName>
</protein>
<evidence type="ECO:0000313" key="3">
    <source>
        <dbReference type="EMBL" id="QHN36135.1"/>
    </source>
</evidence>
<dbReference type="Pfam" id="PF13561">
    <property type="entry name" value="adh_short_C2"/>
    <property type="match status" value="1"/>
</dbReference>
<evidence type="ECO:0000256" key="1">
    <source>
        <dbReference type="ARBA" id="ARBA00006484"/>
    </source>
</evidence>
<proteinExistence type="inferred from homology"/>
<dbReference type="PANTHER" id="PTHR43008:SF4">
    <property type="entry name" value="CHAIN DEHYDROGENASE, PUTATIVE (AFU_ORTHOLOGUE AFUA_4G08710)-RELATED"/>
    <property type="match status" value="1"/>
</dbReference>
<dbReference type="PANTHER" id="PTHR43008">
    <property type="entry name" value="BENZIL REDUCTASE"/>
    <property type="match status" value="1"/>
</dbReference>
<dbReference type="Gene3D" id="3.40.50.720">
    <property type="entry name" value="NAD(P)-binding Rossmann-like Domain"/>
    <property type="match status" value="1"/>
</dbReference>
<dbReference type="Proteomes" id="UP001059836">
    <property type="component" value="Chromosome"/>
</dbReference>
<dbReference type="NCBIfam" id="NF005395">
    <property type="entry name" value="PRK06940.1"/>
    <property type="match status" value="1"/>
</dbReference>
<reference evidence="3" key="1">
    <citation type="journal article" date="2021" name="Nat. Microbiol.">
        <title>Cocultivation of an ultrasmall environmental parasitic bacterium with lytic ability against bacteria associated with wastewater foams.</title>
        <authorList>
            <person name="Batinovic S."/>
            <person name="Rose J.J.A."/>
            <person name="Ratcliffe J."/>
            <person name="Seviour R.J."/>
            <person name="Petrovski S."/>
        </authorList>
    </citation>
    <scope>NUCLEOTIDE SEQUENCE</scope>
    <source>
        <strain evidence="3">CON9</strain>
    </source>
</reference>
<organism evidence="3 4">
    <name type="scientific">Gordonia pseudamarae</name>
    <dbReference type="NCBI Taxonomy" id="2831662"/>
    <lineage>
        <taxon>Bacteria</taxon>
        <taxon>Bacillati</taxon>
        <taxon>Actinomycetota</taxon>
        <taxon>Actinomycetes</taxon>
        <taxon>Mycobacteriales</taxon>
        <taxon>Gordoniaceae</taxon>
        <taxon>Gordonia</taxon>
    </lineage>
</organism>
<dbReference type="EMBL" id="CP045809">
    <property type="protein sequence ID" value="QHN36135.1"/>
    <property type="molecule type" value="Genomic_DNA"/>
</dbReference>
<sequence>MNNQVVVVTGAGSMGLAIARRVAQDRTIVLADINRTNLDAATTLLTGEGYRVTTHVVDTSDPASVATLAADAAALGDVHTLIHTAGVSPNLAPAQKIIAVDLIGTAHVLEQFGKVIADGGAGVVIASQAGHMGDPLSADLADSLRVTPAAELADLEFIAAIDDPGMAYGVAKRANSLRVQAESVTWADRGARLNAISPGVICTPLAIQEMDGPNRAGYENMITTSAAGRMGTPTEIAELAALLLGENGRFISGADFLIDGGVIAAIATGRYTLGG</sequence>
<dbReference type="InterPro" id="IPR002347">
    <property type="entry name" value="SDR_fam"/>
</dbReference>
<evidence type="ECO:0000256" key="2">
    <source>
        <dbReference type="ARBA" id="ARBA00023002"/>
    </source>
</evidence>